<dbReference type="EMBL" id="KV441409">
    <property type="protein sequence ID" value="OAF55464.1"/>
    <property type="molecule type" value="Genomic_DNA"/>
</dbReference>
<feature type="compositionally biased region" description="Polar residues" evidence="1">
    <location>
        <begin position="25"/>
        <end position="37"/>
    </location>
</feature>
<dbReference type="GeneID" id="36291401"/>
<dbReference type="VEuPathDB" id="FungiDB:GMDG_03094"/>
<feature type="region of interest" description="Disordered" evidence="1">
    <location>
        <begin position="1"/>
        <end position="47"/>
    </location>
</feature>
<reference evidence="2" key="1">
    <citation type="submission" date="2016-03" db="EMBL/GenBank/DDBJ databases">
        <title>Updated assembly of Pseudogymnoascus destructans, the fungus causing white-nose syndrome of bats.</title>
        <authorList>
            <person name="Palmer J.M."/>
            <person name="Drees K.P."/>
            <person name="Foster J.T."/>
            <person name="Lindner D.L."/>
        </authorList>
    </citation>
    <scope>NUCLEOTIDE SEQUENCE [LARGE SCALE GENOMIC DNA]</scope>
    <source>
        <strain evidence="2">20631-21</strain>
    </source>
</reference>
<evidence type="ECO:0000313" key="2">
    <source>
        <dbReference type="EMBL" id="OAF55464.1"/>
    </source>
</evidence>
<organism evidence="2">
    <name type="scientific">Pseudogymnoascus destructans</name>
    <dbReference type="NCBI Taxonomy" id="655981"/>
    <lineage>
        <taxon>Eukaryota</taxon>
        <taxon>Fungi</taxon>
        <taxon>Dikarya</taxon>
        <taxon>Ascomycota</taxon>
        <taxon>Pezizomycotina</taxon>
        <taxon>Leotiomycetes</taxon>
        <taxon>Thelebolales</taxon>
        <taxon>Thelebolaceae</taxon>
        <taxon>Pseudogymnoascus</taxon>
    </lineage>
</organism>
<proteinExistence type="predicted"/>
<dbReference type="RefSeq" id="XP_024320764.1">
    <property type="nucleotide sequence ID" value="XM_024471912.1"/>
</dbReference>
<accession>A0A177A3E9</accession>
<protein>
    <submittedName>
        <fullName evidence="2">Uncharacterized protein</fullName>
    </submittedName>
</protein>
<feature type="compositionally biased region" description="Basic residues" evidence="1">
    <location>
        <begin position="1"/>
        <end position="17"/>
    </location>
</feature>
<dbReference type="OrthoDB" id="3438260at2759"/>
<evidence type="ECO:0000256" key="1">
    <source>
        <dbReference type="SAM" id="MobiDB-lite"/>
    </source>
</evidence>
<name>A0A177A3E9_9PEZI</name>
<dbReference type="Proteomes" id="UP000077154">
    <property type="component" value="Unassembled WGS sequence"/>
</dbReference>
<gene>
    <name evidence="2" type="ORF">VC83_08360</name>
</gene>
<sequence length="107" mass="12504">MTSPKRSKKKSKRSSKKTPKETPEQPLQQNFRSNSQVLCRGRDSRDSGIRSCRIKAHPIVPGGRYCARHQKLCHRCEGSPRHLLTEKCPSCMMRWKKEELEKKQKKN</sequence>
<dbReference type="AlphaFoldDB" id="A0A177A3E9"/>